<evidence type="ECO:0000256" key="4">
    <source>
        <dbReference type="ARBA" id="ARBA00022723"/>
    </source>
</evidence>
<keyword evidence="8 9" id="KW-0460">Magnesium</keyword>
<protein>
    <recommendedName>
        <fullName evidence="9">Acetate kinase</fullName>
        <ecNumber evidence="9">2.7.2.1</ecNumber>
    </recommendedName>
    <alternativeName>
        <fullName evidence="9">Acetokinase</fullName>
    </alternativeName>
</protein>
<feature type="site" description="Transition state stabilizer" evidence="9">
    <location>
        <position position="182"/>
    </location>
</feature>
<evidence type="ECO:0000256" key="6">
    <source>
        <dbReference type="ARBA" id="ARBA00022777"/>
    </source>
</evidence>
<dbReference type="InterPro" id="IPR043129">
    <property type="entry name" value="ATPase_NBD"/>
</dbReference>
<gene>
    <name evidence="9" type="primary">ackA</name>
    <name evidence="11" type="ORF">A6A04_07720</name>
</gene>
<keyword evidence="5 9" id="KW-0547">Nucleotide-binding</keyword>
<dbReference type="InterPro" id="IPR023865">
    <property type="entry name" value="Aliphatic_acid_kinase_CS"/>
</dbReference>
<dbReference type="SUPFAM" id="SSF53067">
    <property type="entry name" value="Actin-like ATPase domain"/>
    <property type="match status" value="2"/>
</dbReference>
<dbReference type="GO" id="GO:0005829">
    <property type="term" value="C:cytosol"/>
    <property type="evidence" value="ECO:0007669"/>
    <property type="project" value="TreeGrafter"/>
</dbReference>
<dbReference type="PIRSF" id="PIRSF000722">
    <property type="entry name" value="Acetate_prop_kin"/>
    <property type="match status" value="1"/>
</dbReference>
<comment type="caution">
    <text evidence="11">The sequence shown here is derived from an EMBL/GenBank/DDBJ whole genome shotgun (WGS) entry which is preliminary data.</text>
</comment>
<dbReference type="PROSITE" id="PS01076">
    <property type="entry name" value="ACETATE_KINASE_2"/>
    <property type="match status" value="1"/>
</dbReference>
<organism evidence="11 12">
    <name type="scientific">Paramagnetospirillum marisnigri</name>
    <dbReference type="NCBI Taxonomy" id="1285242"/>
    <lineage>
        <taxon>Bacteria</taxon>
        <taxon>Pseudomonadati</taxon>
        <taxon>Pseudomonadota</taxon>
        <taxon>Alphaproteobacteria</taxon>
        <taxon>Rhodospirillales</taxon>
        <taxon>Magnetospirillaceae</taxon>
        <taxon>Paramagnetospirillum</taxon>
    </lineage>
</organism>
<keyword evidence="12" id="KW-1185">Reference proteome</keyword>
<name>A0A178M9I9_9PROT</name>
<evidence type="ECO:0000256" key="2">
    <source>
        <dbReference type="ARBA" id="ARBA00022490"/>
    </source>
</evidence>
<evidence type="ECO:0000256" key="9">
    <source>
        <dbReference type="HAMAP-Rule" id="MF_00020"/>
    </source>
</evidence>
<dbReference type="NCBIfam" id="TIGR00016">
    <property type="entry name" value="ackA"/>
    <property type="match status" value="1"/>
</dbReference>
<comment type="similarity">
    <text evidence="1 9 10">Belongs to the acetokinase family.</text>
</comment>
<evidence type="ECO:0000256" key="10">
    <source>
        <dbReference type="RuleBase" id="RU003835"/>
    </source>
</evidence>
<reference evidence="11 12" key="1">
    <citation type="submission" date="2016-04" db="EMBL/GenBank/DDBJ databases">
        <title>Draft genome sequence of freshwater magnetotactic bacteria Magnetospirillum marisnigri SP-1 and Magnetospirillum moscoviense BB-1.</title>
        <authorList>
            <person name="Koziaeva V."/>
            <person name="Dziuba M.V."/>
            <person name="Ivanov T.M."/>
            <person name="Kuznetsov B."/>
            <person name="Grouzdev D.S."/>
        </authorList>
    </citation>
    <scope>NUCLEOTIDE SEQUENCE [LARGE SCALE GENOMIC DNA]</scope>
    <source>
        <strain evidence="11 12">SP-1</strain>
    </source>
</reference>
<dbReference type="EC" id="2.7.2.1" evidence="9"/>
<evidence type="ECO:0000256" key="5">
    <source>
        <dbReference type="ARBA" id="ARBA00022741"/>
    </source>
</evidence>
<evidence type="ECO:0000256" key="1">
    <source>
        <dbReference type="ARBA" id="ARBA00008748"/>
    </source>
</evidence>
<dbReference type="GO" id="GO:0006083">
    <property type="term" value="P:acetate metabolic process"/>
    <property type="evidence" value="ECO:0007669"/>
    <property type="project" value="TreeGrafter"/>
</dbReference>
<proteinExistence type="inferred from homology"/>
<evidence type="ECO:0000256" key="7">
    <source>
        <dbReference type="ARBA" id="ARBA00022840"/>
    </source>
</evidence>
<dbReference type="GO" id="GO:0008776">
    <property type="term" value="F:acetate kinase activity"/>
    <property type="evidence" value="ECO:0007669"/>
    <property type="project" value="UniProtKB-UniRule"/>
</dbReference>
<accession>A0A178M9I9</accession>
<dbReference type="GO" id="GO:0005524">
    <property type="term" value="F:ATP binding"/>
    <property type="evidence" value="ECO:0007669"/>
    <property type="project" value="UniProtKB-KW"/>
</dbReference>
<comment type="cofactor">
    <cofactor evidence="9">
        <name>Mg(2+)</name>
        <dbReference type="ChEBI" id="CHEBI:18420"/>
    </cofactor>
    <cofactor evidence="9">
        <name>Mn(2+)</name>
        <dbReference type="ChEBI" id="CHEBI:29035"/>
    </cofactor>
    <text evidence="9">Mg(2+). Can also accept Mn(2+).</text>
</comment>
<comment type="subcellular location">
    <subcellularLocation>
        <location evidence="9">Cytoplasm</location>
    </subcellularLocation>
</comment>
<comment type="subunit">
    <text evidence="9">Homodimer.</text>
</comment>
<dbReference type="Pfam" id="PF00871">
    <property type="entry name" value="Acetate_kinase"/>
    <property type="match status" value="1"/>
</dbReference>
<dbReference type="GO" id="GO:0006085">
    <property type="term" value="P:acetyl-CoA biosynthetic process"/>
    <property type="evidence" value="ECO:0007669"/>
    <property type="project" value="UniProtKB-UniRule"/>
</dbReference>
<dbReference type="GO" id="GO:0000287">
    <property type="term" value="F:magnesium ion binding"/>
    <property type="evidence" value="ECO:0007669"/>
    <property type="project" value="UniProtKB-UniRule"/>
</dbReference>
<dbReference type="PRINTS" id="PR00471">
    <property type="entry name" value="ACETATEKNASE"/>
</dbReference>
<keyword evidence="4 9" id="KW-0479">Metal-binding</keyword>
<dbReference type="Proteomes" id="UP000078428">
    <property type="component" value="Unassembled WGS sequence"/>
</dbReference>
<keyword evidence="3 9" id="KW-0808">Transferase</keyword>
<feature type="site" description="Transition state stabilizer" evidence="9">
    <location>
        <position position="242"/>
    </location>
</feature>
<comment type="pathway">
    <text evidence="9">Metabolic intermediate biosynthesis; acetyl-CoA biosynthesis; acetyl-CoA from acetate: step 1/2.</text>
</comment>
<evidence type="ECO:0000256" key="8">
    <source>
        <dbReference type="ARBA" id="ARBA00022842"/>
    </source>
</evidence>
<feature type="binding site" evidence="9">
    <location>
        <begin position="329"/>
        <end position="333"/>
    </location>
    <ligand>
        <name>ATP</name>
        <dbReference type="ChEBI" id="CHEBI:30616"/>
    </ligand>
</feature>
<dbReference type="AlphaFoldDB" id="A0A178M9I9"/>
<dbReference type="PROSITE" id="PS01075">
    <property type="entry name" value="ACETATE_KINASE_1"/>
    <property type="match status" value="1"/>
</dbReference>
<dbReference type="InterPro" id="IPR004372">
    <property type="entry name" value="Ac/propionate_kinase"/>
</dbReference>
<dbReference type="PANTHER" id="PTHR21060">
    <property type="entry name" value="ACETATE KINASE"/>
    <property type="match status" value="1"/>
</dbReference>
<feature type="binding site" evidence="9">
    <location>
        <begin position="284"/>
        <end position="286"/>
    </location>
    <ligand>
        <name>ATP</name>
        <dbReference type="ChEBI" id="CHEBI:30616"/>
    </ligand>
</feature>
<dbReference type="STRING" id="1285242.A6A04_07720"/>
<evidence type="ECO:0000256" key="3">
    <source>
        <dbReference type="ARBA" id="ARBA00022679"/>
    </source>
</evidence>
<feature type="binding site" evidence="9">
    <location>
        <position position="380"/>
    </location>
    <ligand>
        <name>Mg(2+)</name>
        <dbReference type="ChEBI" id="CHEBI:18420"/>
    </ligand>
</feature>
<feature type="active site" description="Proton donor/acceptor" evidence="9">
    <location>
        <position position="151"/>
    </location>
</feature>
<comment type="catalytic activity">
    <reaction evidence="9">
        <text>acetate + ATP = acetyl phosphate + ADP</text>
        <dbReference type="Rhea" id="RHEA:11352"/>
        <dbReference type="ChEBI" id="CHEBI:22191"/>
        <dbReference type="ChEBI" id="CHEBI:30089"/>
        <dbReference type="ChEBI" id="CHEBI:30616"/>
        <dbReference type="ChEBI" id="CHEBI:456216"/>
        <dbReference type="EC" id="2.7.2.1"/>
    </reaction>
</comment>
<dbReference type="Gene3D" id="3.30.420.40">
    <property type="match status" value="2"/>
</dbReference>
<keyword evidence="2 9" id="KW-0963">Cytoplasm</keyword>
<keyword evidence="7 9" id="KW-0067">ATP-binding</keyword>
<feature type="binding site" evidence="9">
    <location>
        <position position="94"/>
    </location>
    <ligand>
        <name>substrate</name>
    </ligand>
</feature>
<dbReference type="UniPathway" id="UPA00340">
    <property type="reaction ID" value="UER00458"/>
</dbReference>
<feature type="binding site" evidence="9">
    <location>
        <position position="16"/>
    </location>
    <ligand>
        <name>ATP</name>
        <dbReference type="ChEBI" id="CHEBI:30616"/>
    </ligand>
</feature>
<feature type="binding site" evidence="9">
    <location>
        <position position="9"/>
    </location>
    <ligand>
        <name>Mg(2+)</name>
        <dbReference type="ChEBI" id="CHEBI:18420"/>
    </ligand>
</feature>
<keyword evidence="6 9" id="KW-0418">Kinase</keyword>
<feature type="binding site" evidence="9">
    <location>
        <begin position="209"/>
        <end position="213"/>
    </location>
    <ligand>
        <name>ATP</name>
        <dbReference type="ChEBI" id="CHEBI:30616"/>
    </ligand>
</feature>
<dbReference type="EMBL" id="LWQT01000109">
    <property type="protein sequence ID" value="OAN44705.1"/>
    <property type="molecule type" value="Genomic_DNA"/>
</dbReference>
<comment type="function">
    <text evidence="9">Catalyzes the formation of acetyl phosphate from acetate and ATP. Can also catalyze the reverse reaction.</text>
</comment>
<dbReference type="PANTHER" id="PTHR21060:SF21">
    <property type="entry name" value="ACETATE KINASE"/>
    <property type="match status" value="1"/>
</dbReference>
<evidence type="ECO:0000313" key="12">
    <source>
        <dbReference type="Proteomes" id="UP000078428"/>
    </source>
</evidence>
<dbReference type="InterPro" id="IPR000890">
    <property type="entry name" value="Aliphatic_acid_kin_short-chain"/>
</dbReference>
<evidence type="ECO:0000313" key="11">
    <source>
        <dbReference type="EMBL" id="OAN44705.1"/>
    </source>
</evidence>
<dbReference type="RefSeq" id="WP_068495543.1">
    <property type="nucleotide sequence ID" value="NZ_LWQT01000109.1"/>
</dbReference>
<dbReference type="OrthoDB" id="9802453at2"/>
<dbReference type="HAMAP" id="MF_00020">
    <property type="entry name" value="Acetate_kinase"/>
    <property type="match status" value="1"/>
</dbReference>
<sequence length="398" mass="43291">MRDGILVINAGSSSIKFSLYISDGDDKPLLSCKGQVEGINVAPHFIAKAPHGGVLNEQRWPDQPNLSHSALFKYMIQWIEAQLGDAELKAAGHRVVHGGSLYSQPLLINDDLMAELETLVPLAPLHQPHNLAPIKALKEVHPELLQVACFDTAFHRSNPWTAQSFALPRKITGEGVKRYGFHGLSYEYIARQLRQIAPAVARGRVVVCHLGSGASMCAIHEGKSIASTMGFTALDGLPMGTRTGTLDAGVVLYLLQQKGMTAKEIEDMLYKQSGLIGVSGVSNDMRVLLESSEPHATEAVELFVYRISRELGSLAAAMGGIDALVFTAGIGEHSPQVRERVCKHAEWLGVEMDDEANQRGAQMISTMESPVSVWVVPTDEEMMIAKHTREVLQSVKVA</sequence>